<dbReference type="AlphaFoldDB" id="A0A1J0VYJ5"/>
<dbReference type="Proteomes" id="UP000183810">
    <property type="component" value="Chromosome"/>
</dbReference>
<keyword evidence="4" id="KW-1185">Reference proteome</keyword>
<proteinExistence type="predicted"/>
<dbReference type="GO" id="GO:0016020">
    <property type="term" value="C:membrane"/>
    <property type="evidence" value="ECO:0007669"/>
    <property type="project" value="UniProtKB-SubCell"/>
</dbReference>
<comment type="subcellular location">
    <subcellularLocation>
        <location evidence="1">Membrane</location>
    </subcellularLocation>
</comment>
<evidence type="ECO:0000313" key="3">
    <source>
        <dbReference type="EMBL" id="APE37078.1"/>
    </source>
</evidence>
<reference evidence="3" key="1">
    <citation type="submission" date="2016-11" db="EMBL/GenBank/DDBJ databases">
        <authorList>
            <person name="Jaros S."/>
            <person name="Januszkiewicz K."/>
            <person name="Wedrychowicz H."/>
        </authorList>
    </citation>
    <scope>NUCLEOTIDE SEQUENCE [LARGE SCALE GENOMIC DNA]</scope>
    <source>
        <strain evidence="3">Y48</strain>
    </source>
</reference>
<dbReference type="EMBL" id="CP018082">
    <property type="protein sequence ID" value="APE37078.1"/>
    <property type="molecule type" value="Genomic_DNA"/>
</dbReference>
<protein>
    <submittedName>
        <fullName evidence="3">Uncharacterized protein</fullName>
    </submittedName>
</protein>
<evidence type="ECO:0000256" key="2">
    <source>
        <dbReference type="ARBA" id="ARBA00023136"/>
    </source>
</evidence>
<gene>
    <name evidence="3" type="ORF">BOX37_27665</name>
</gene>
<dbReference type="PANTHER" id="PTHR37042:SF4">
    <property type="entry name" value="OUTER MEMBRANE PROTEIN RV1973"/>
    <property type="match status" value="1"/>
</dbReference>
<name>A0A1J0VYJ5_9NOCA</name>
<sequence>MDSAKKRIPLVLSYDFNTIDTEFRKRADNLTGTFKNDFAELGNAVIIPAAHKDSITTEAAVAEAAVVKADENEVTVLMFLNQTTKSATMPGPRLDGSRVRVTMTESGDQWLISDITPV</sequence>
<evidence type="ECO:0000256" key="1">
    <source>
        <dbReference type="ARBA" id="ARBA00004370"/>
    </source>
</evidence>
<dbReference type="PANTHER" id="PTHR37042">
    <property type="entry name" value="OUTER MEMBRANE PROTEIN RV1973"/>
    <property type="match status" value="1"/>
</dbReference>
<dbReference type="KEGG" id="nsl:BOX37_27665"/>
<organism evidence="3 4">
    <name type="scientific">Nocardia mangyaensis</name>
    <dbReference type="NCBI Taxonomy" id="2213200"/>
    <lineage>
        <taxon>Bacteria</taxon>
        <taxon>Bacillati</taxon>
        <taxon>Actinomycetota</taxon>
        <taxon>Actinomycetes</taxon>
        <taxon>Mycobacteriales</taxon>
        <taxon>Nocardiaceae</taxon>
        <taxon>Nocardia</taxon>
    </lineage>
</organism>
<evidence type="ECO:0000313" key="4">
    <source>
        <dbReference type="Proteomes" id="UP000183810"/>
    </source>
</evidence>
<accession>A0A1J0VYJ5</accession>
<keyword evidence="2" id="KW-0472">Membrane</keyword>